<evidence type="ECO:0000256" key="7">
    <source>
        <dbReference type="ARBA" id="ARBA00023136"/>
    </source>
</evidence>
<feature type="transmembrane region" description="Helical" evidence="9">
    <location>
        <begin position="154"/>
        <end position="173"/>
    </location>
</feature>
<evidence type="ECO:0000256" key="2">
    <source>
        <dbReference type="ARBA" id="ARBA00022475"/>
    </source>
</evidence>
<feature type="region of interest" description="Disordered" evidence="8">
    <location>
        <begin position="1"/>
        <end position="21"/>
    </location>
</feature>
<evidence type="ECO:0000256" key="8">
    <source>
        <dbReference type="SAM" id="MobiDB-lite"/>
    </source>
</evidence>
<dbReference type="Proteomes" id="UP000186309">
    <property type="component" value="Chromosome"/>
</dbReference>
<dbReference type="EMBL" id="CP019082">
    <property type="protein sequence ID" value="APW61663.1"/>
    <property type="molecule type" value="Genomic_DNA"/>
</dbReference>
<dbReference type="NCBIfam" id="TIGR02602">
    <property type="entry name" value="8TM_EpsH"/>
    <property type="match status" value="1"/>
</dbReference>
<feature type="transmembrane region" description="Helical" evidence="9">
    <location>
        <begin position="41"/>
        <end position="67"/>
    </location>
</feature>
<evidence type="ECO:0000256" key="5">
    <source>
        <dbReference type="ARBA" id="ARBA00022801"/>
    </source>
</evidence>
<evidence type="ECO:0008006" key="12">
    <source>
        <dbReference type="Google" id="ProtNLM"/>
    </source>
</evidence>
<feature type="region of interest" description="Disordered" evidence="8">
    <location>
        <begin position="317"/>
        <end position="363"/>
    </location>
</feature>
<organism evidence="10 11">
    <name type="scientific">Paludisphaera borealis</name>
    <dbReference type="NCBI Taxonomy" id="1387353"/>
    <lineage>
        <taxon>Bacteria</taxon>
        <taxon>Pseudomonadati</taxon>
        <taxon>Planctomycetota</taxon>
        <taxon>Planctomycetia</taxon>
        <taxon>Isosphaerales</taxon>
        <taxon>Isosphaeraceae</taxon>
        <taxon>Paludisphaera</taxon>
    </lineage>
</organism>
<sequence length="363" mass="38568">MAVNHDVLGSHSAAPPHADRSDAKISDLVTASLTDPANRPLLIGGAVCLALFGLLFRESLWHFYYAWTTDDNYSHGFLVPFISLYFAAQIFKRGPVAARSGVALGSLLLTLALLVHLVTIPLPIPFLGDLALLVALAGAFTLLAGSAALKRYWFVFFFLIFMVPLPVALYARIASPLQLLASRVASAFMNATGVPVLCEGNRMTLPGGVQMFVAEACSGMRQLTGFLALSAAVAYLCMRPVWYRVILVAAALPIALFANIARVVVTGYIMHFVNPAYASGAYHTLEGVLLMGFGLFLLNSVCMLMDLFCVTPPETGAEAEADPDADADAGSSRGGRSILQGADGWAGGRITGKLSLSTPEELP</sequence>
<reference evidence="11" key="1">
    <citation type="submission" date="2016-12" db="EMBL/GenBank/DDBJ databases">
        <title>Comparative genomics of four Isosphaeraceae planctomycetes: a common pool of plasmids and glycoside hydrolase genes.</title>
        <authorList>
            <person name="Ivanova A."/>
        </authorList>
    </citation>
    <scope>NUCLEOTIDE SEQUENCE [LARGE SCALE GENOMIC DNA]</scope>
    <source>
        <strain evidence="11">PX4</strain>
    </source>
</reference>
<gene>
    <name evidence="10" type="ORF">BSF38_03188</name>
</gene>
<comment type="subcellular location">
    <subcellularLocation>
        <location evidence="1">Cell membrane</location>
        <topology evidence="1">Multi-pass membrane protein</topology>
    </subcellularLocation>
</comment>
<dbReference type="GO" id="GO:0005886">
    <property type="term" value="C:plasma membrane"/>
    <property type="evidence" value="ECO:0007669"/>
    <property type="project" value="UniProtKB-SubCell"/>
</dbReference>
<keyword evidence="6 9" id="KW-1133">Transmembrane helix</keyword>
<dbReference type="AlphaFoldDB" id="A0A1U7CS10"/>
<evidence type="ECO:0000256" key="6">
    <source>
        <dbReference type="ARBA" id="ARBA00022989"/>
    </source>
</evidence>
<feature type="compositionally biased region" description="Acidic residues" evidence="8">
    <location>
        <begin position="317"/>
        <end position="327"/>
    </location>
</feature>
<dbReference type="RefSeq" id="WP_076347190.1">
    <property type="nucleotide sequence ID" value="NZ_CP019082.1"/>
</dbReference>
<keyword evidence="3" id="KW-0645">Protease</keyword>
<evidence type="ECO:0000256" key="1">
    <source>
        <dbReference type="ARBA" id="ARBA00004651"/>
    </source>
</evidence>
<dbReference type="GO" id="GO:0008233">
    <property type="term" value="F:peptidase activity"/>
    <property type="evidence" value="ECO:0007669"/>
    <property type="project" value="UniProtKB-KW"/>
</dbReference>
<feature type="transmembrane region" description="Helical" evidence="9">
    <location>
        <begin position="73"/>
        <end position="91"/>
    </location>
</feature>
<dbReference type="InterPro" id="IPR019127">
    <property type="entry name" value="Exosortase"/>
</dbReference>
<evidence type="ECO:0000256" key="4">
    <source>
        <dbReference type="ARBA" id="ARBA00022692"/>
    </source>
</evidence>
<evidence type="ECO:0000256" key="3">
    <source>
        <dbReference type="ARBA" id="ARBA00022670"/>
    </source>
</evidence>
<proteinExistence type="predicted"/>
<feature type="compositionally biased region" description="Polar residues" evidence="8">
    <location>
        <begin position="354"/>
        <end position="363"/>
    </location>
</feature>
<keyword evidence="11" id="KW-1185">Reference proteome</keyword>
<evidence type="ECO:0000256" key="9">
    <source>
        <dbReference type="SAM" id="Phobius"/>
    </source>
</evidence>
<name>A0A1U7CS10_9BACT</name>
<dbReference type="KEGG" id="pbor:BSF38_03188"/>
<dbReference type="OrthoDB" id="9797363at2"/>
<accession>A0A1U7CS10</accession>
<feature type="transmembrane region" description="Helical" evidence="9">
    <location>
        <begin position="245"/>
        <end position="270"/>
    </location>
</feature>
<dbReference type="InterPro" id="IPR013426">
    <property type="entry name" value="EpsH-like"/>
</dbReference>
<keyword evidence="2" id="KW-1003">Cell membrane</keyword>
<feature type="transmembrane region" description="Helical" evidence="9">
    <location>
        <begin position="276"/>
        <end position="298"/>
    </location>
</feature>
<feature type="transmembrane region" description="Helical" evidence="9">
    <location>
        <begin position="219"/>
        <end position="238"/>
    </location>
</feature>
<feature type="compositionally biased region" description="Low complexity" evidence="8">
    <location>
        <begin position="328"/>
        <end position="337"/>
    </location>
</feature>
<keyword evidence="7 9" id="KW-0472">Membrane</keyword>
<keyword evidence="5" id="KW-0378">Hydrolase</keyword>
<protein>
    <recommendedName>
        <fullName evidence="12">Exosortase</fullName>
    </recommendedName>
</protein>
<dbReference type="GO" id="GO:0006508">
    <property type="term" value="P:proteolysis"/>
    <property type="evidence" value="ECO:0007669"/>
    <property type="project" value="UniProtKB-KW"/>
</dbReference>
<keyword evidence="4 9" id="KW-0812">Transmembrane</keyword>
<evidence type="ECO:0000313" key="11">
    <source>
        <dbReference type="Proteomes" id="UP000186309"/>
    </source>
</evidence>
<dbReference type="NCBIfam" id="TIGR04178">
    <property type="entry name" value="exo_archaeo"/>
    <property type="match status" value="1"/>
</dbReference>
<dbReference type="Pfam" id="PF09721">
    <property type="entry name" value="Exosortase_EpsH"/>
    <property type="match status" value="1"/>
</dbReference>
<feature type="transmembrane region" description="Helical" evidence="9">
    <location>
        <begin position="130"/>
        <end position="149"/>
    </location>
</feature>
<evidence type="ECO:0000313" key="10">
    <source>
        <dbReference type="EMBL" id="APW61663.1"/>
    </source>
</evidence>
<feature type="transmembrane region" description="Helical" evidence="9">
    <location>
        <begin position="103"/>
        <end position="124"/>
    </location>
</feature>
<dbReference type="InterPro" id="IPR026392">
    <property type="entry name" value="Exo/Archaeosortase_dom"/>
</dbReference>
<dbReference type="STRING" id="1387353.BSF38_03188"/>